<gene>
    <name evidence="1" type="ORF">RMCB_6124</name>
</gene>
<dbReference type="AlphaFoldDB" id="A0A124E0Z2"/>
<name>A0A124E0Z2_9MYCO</name>
<dbReference type="Gene3D" id="3.30.530.20">
    <property type="match status" value="1"/>
</dbReference>
<evidence type="ECO:0000313" key="1">
    <source>
        <dbReference type="EMBL" id="GAS92028.1"/>
    </source>
</evidence>
<dbReference type="InterPro" id="IPR023393">
    <property type="entry name" value="START-like_dom_sf"/>
</dbReference>
<accession>A0A124E0Z2</accession>
<protein>
    <submittedName>
        <fullName evidence="1">Polyketide cyclase / dehydrase and lipid transport</fullName>
    </submittedName>
</protein>
<dbReference type="EMBL" id="BCSX01000053">
    <property type="protein sequence ID" value="GAS92028.1"/>
    <property type="molecule type" value="Genomic_DNA"/>
</dbReference>
<dbReference type="Proteomes" id="UP000069620">
    <property type="component" value="Unassembled WGS sequence"/>
</dbReference>
<dbReference type="RefSeq" id="WP_029372337.1">
    <property type="nucleotide sequence ID" value="NZ_BCSX01000053.1"/>
</dbReference>
<dbReference type="InterPro" id="IPR019587">
    <property type="entry name" value="Polyketide_cyclase/dehydratase"/>
</dbReference>
<evidence type="ECO:0000313" key="2">
    <source>
        <dbReference type="Proteomes" id="UP000069620"/>
    </source>
</evidence>
<reference evidence="2" key="1">
    <citation type="journal article" date="2016" name="Genome Announc.">
        <title>Draft Genome Sequences of Five Rapidly Growing Mycobacterium Species, M. thermoresistibile, M. fortuitum subsp. acetamidolyticum, M. canariasense, M. brisbanense, and M. novocastrense.</title>
        <authorList>
            <person name="Katahira K."/>
            <person name="Ogura Y."/>
            <person name="Gotoh Y."/>
            <person name="Hayashi T."/>
        </authorList>
    </citation>
    <scope>NUCLEOTIDE SEQUENCE [LARGE SCALE GENOMIC DNA]</scope>
    <source>
        <strain evidence="2">JCM15654</strain>
    </source>
</reference>
<comment type="caution">
    <text evidence="1">The sequence shown here is derived from an EMBL/GenBank/DDBJ whole genome shotgun (WGS) entry which is preliminary data.</text>
</comment>
<sequence length="144" mass="15512">MPTIHVERVIAAPLEQVFDWMADPAAIGTAPLVLKAGWAKGSSGPAVGAVRAVTGAGMWFREEITAFDRPNSYSYLIIGSFPPFEHDGGTLTFTPRGEGTHVDWLTTYTHSALSGGKVMEAVSSRLLPWNFRAILANCAKALEH</sequence>
<proteinExistence type="predicted"/>
<dbReference type="STRING" id="146020.RMCB_6124"/>
<dbReference type="CDD" id="cd07821">
    <property type="entry name" value="PYR_PYL_RCAR_like"/>
    <property type="match status" value="1"/>
</dbReference>
<organism evidence="1 2">
    <name type="scientific">Mycolicibacterium brisbanense</name>
    <dbReference type="NCBI Taxonomy" id="146020"/>
    <lineage>
        <taxon>Bacteria</taxon>
        <taxon>Bacillati</taxon>
        <taxon>Actinomycetota</taxon>
        <taxon>Actinomycetes</taxon>
        <taxon>Mycobacteriales</taxon>
        <taxon>Mycobacteriaceae</taxon>
        <taxon>Mycolicibacterium</taxon>
    </lineage>
</organism>
<reference evidence="2" key="2">
    <citation type="submission" date="2016-02" db="EMBL/GenBank/DDBJ databases">
        <title>Draft genome sequence of five rapidly growing Mycobacterium species.</title>
        <authorList>
            <person name="Katahira K."/>
            <person name="Gotou Y."/>
            <person name="Iida K."/>
            <person name="Ogura Y."/>
            <person name="Hayashi T."/>
        </authorList>
    </citation>
    <scope>NUCLEOTIDE SEQUENCE [LARGE SCALE GENOMIC DNA]</scope>
    <source>
        <strain evidence="2">JCM15654</strain>
    </source>
</reference>
<keyword evidence="2" id="KW-1185">Reference proteome</keyword>
<dbReference type="Pfam" id="PF10604">
    <property type="entry name" value="Polyketide_cyc2"/>
    <property type="match status" value="1"/>
</dbReference>
<dbReference type="SUPFAM" id="SSF55961">
    <property type="entry name" value="Bet v1-like"/>
    <property type="match status" value="1"/>
</dbReference>
<dbReference type="OrthoDB" id="4545830at2"/>